<keyword evidence="2" id="KW-1185">Reference proteome</keyword>
<dbReference type="Proteomes" id="UP000297245">
    <property type="component" value="Unassembled WGS sequence"/>
</dbReference>
<gene>
    <name evidence="1" type="ORF">K435DRAFT_835785</name>
</gene>
<reference evidence="1 2" key="1">
    <citation type="journal article" date="2019" name="Nat. Ecol. Evol.">
        <title>Megaphylogeny resolves global patterns of mushroom evolution.</title>
        <authorList>
            <person name="Varga T."/>
            <person name="Krizsan K."/>
            <person name="Foldi C."/>
            <person name="Dima B."/>
            <person name="Sanchez-Garcia M."/>
            <person name="Sanchez-Ramirez S."/>
            <person name="Szollosi G.J."/>
            <person name="Szarkandi J.G."/>
            <person name="Papp V."/>
            <person name="Albert L."/>
            <person name="Andreopoulos W."/>
            <person name="Angelini C."/>
            <person name="Antonin V."/>
            <person name="Barry K.W."/>
            <person name="Bougher N.L."/>
            <person name="Buchanan P."/>
            <person name="Buyck B."/>
            <person name="Bense V."/>
            <person name="Catcheside P."/>
            <person name="Chovatia M."/>
            <person name="Cooper J."/>
            <person name="Damon W."/>
            <person name="Desjardin D."/>
            <person name="Finy P."/>
            <person name="Geml J."/>
            <person name="Haridas S."/>
            <person name="Hughes K."/>
            <person name="Justo A."/>
            <person name="Karasinski D."/>
            <person name="Kautmanova I."/>
            <person name="Kiss B."/>
            <person name="Kocsube S."/>
            <person name="Kotiranta H."/>
            <person name="LaButti K.M."/>
            <person name="Lechner B.E."/>
            <person name="Liimatainen K."/>
            <person name="Lipzen A."/>
            <person name="Lukacs Z."/>
            <person name="Mihaltcheva S."/>
            <person name="Morgado L.N."/>
            <person name="Niskanen T."/>
            <person name="Noordeloos M.E."/>
            <person name="Ohm R.A."/>
            <person name="Ortiz-Santana B."/>
            <person name="Ovrebo C."/>
            <person name="Racz N."/>
            <person name="Riley R."/>
            <person name="Savchenko A."/>
            <person name="Shiryaev A."/>
            <person name="Soop K."/>
            <person name="Spirin V."/>
            <person name="Szebenyi C."/>
            <person name="Tomsovsky M."/>
            <person name="Tulloss R.E."/>
            <person name="Uehling J."/>
            <person name="Grigoriev I.V."/>
            <person name="Vagvolgyi C."/>
            <person name="Papp T."/>
            <person name="Martin F.M."/>
            <person name="Miettinen O."/>
            <person name="Hibbett D.S."/>
            <person name="Nagy L.G."/>
        </authorList>
    </citation>
    <scope>NUCLEOTIDE SEQUENCE [LARGE SCALE GENOMIC DNA]</scope>
    <source>
        <strain evidence="1 2">CBS 962.96</strain>
    </source>
</reference>
<accession>A0A4S8MKW7</accession>
<dbReference type="AlphaFoldDB" id="A0A4S8MKW7"/>
<evidence type="ECO:0000313" key="2">
    <source>
        <dbReference type="Proteomes" id="UP000297245"/>
    </source>
</evidence>
<proteinExistence type="predicted"/>
<protein>
    <submittedName>
        <fullName evidence="1">Uncharacterized protein</fullName>
    </submittedName>
</protein>
<evidence type="ECO:0000313" key="1">
    <source>
        <dbReference type="EMBL" id="THV03458.1"/>
    </source>
</evidence>
<dbReference type="EMBL" id="ML179066">
    <property type="protein sequence ID" value="THV03458.1"/>
    <property type="molecule type" value="Genomic_DNA"/>
</dbReference>
<organism evidence="1 2">
    <name type="scientific">Dendrothele bispora (strain CBS 962.96)</name>
    <dbReference type="NCBI Taxonomy" id="1314807"/>
    <lineage>
        <taxon>Eukaryota</taxon>
        <taxon>Fungi</taxon>
        <taxon>Dikarya</taxon>
        <taxon>Basidiomycota</taxon>
        <taxon>Agaricomycotina</taxon>
        <taxon>Agaricomycetes</taxon>
        <taxon>Agaricomycetidae</taxon>
        <taxon>Agaricales</taxon>
        <taxon>Agaricales incertae sedis</taxon>
        <taxon>Dendrothele</taxon>
    </lineage>
</organism>
<sequence>MAITNIRYAFSLEPPRKTIFIIDGLDTPEYIRELFVEECGDFMTAGEQGILPSPHLYGFCVNIRNFSIDRLPDILGLGANFDKVVGLTLTVDTSFVLPLLRDAKSIWPKLQTLEIRYIPPDHSMLRFRYDIKKNLIIATMTVRDGLDILLIRQSDIANLVSLQRFVKLALVLQSARDDLCVGGLLELEAKWPEQNDSALMIGSSPSPVDDPRRQVVEAACRLVGIPFQWDAYKGYRAELQAGVTKVCAERITTSTK</sequence>
<name>A0A4S8MKW7_DENBC</name>